<dbReference type="SUPFAM" id="SSF51735">
    <property type="entry name" value="NAD(P)-binding Rossmann-fold domains"/>
    <property type="match status" value="1"/>
</dbReference>
<dbReference type="OrthoDB" id="8629910at2"/>
<evidence type="ECO:0000313" key="4">
    <source>
        <dbReference type="Proteomes" id="UP000005615"/>
    </source>
</evidence>
<protein>
    <submittedName>
        <fullName evidence="3">Putative NADH oxidoreductase</fullName>
    </submittedName>
</protein>
<dbReference type="InterPro" id="IPR013154">
    <property type="entry name" value="ADH-like_N"/>
</dbReference>
<keyword evidence="1" id="KW-0521">NADP</keyword>
<dbReference type="AlphaFoldDB" id="F3L3V0"/>
<dbReference type="CDD" id="cd08291">
    <property type="entry name" value="ETR_like_1"/>
    <property type="match status" value="1"/>
</dbReference>
<dbReference type="InterPro" id="IPR036291">
    <property type="entry name" value="NAD(P)-bd_dom_sf"/>
</dbReference>
<dbReference type="InterPro" id="IPR011032">
    <property type="entry name" value="GroES-like_sf"/>
</dbReference>
<dbReference type="Gene3D" id="3.90.180.10">
    <property type="entry name" value="Medium-chain alcohol dehydrogenases, catalytic domain"/>
    <property type="match status" value="1"/>
</dbReference>
<dbReference type="Pfam" id="PF08240">
    <property type="entry name" value="ADH_N"/>
    <property type="match status" value="1"/>
</dbReference>
<dbReference type="SUPFAM" id="SSF50129">
    <property type="entry name" value="GroES-like"/>
    <property type="match status" value="1"/>
</dbReference>
<reference evidence="3 4" key="1">
    <citation type="journal article" date="2011" name="J. Bacteriol.">
        <title>Genome sequence of strain IMCC3088, a proteorhodopsin-containing marine bacterium belonging to the OM60/NOR5 clade.</title>
        <authorList>
            <person name="Jang Y."/>
            <person name="Oh H.M."/>
            <person name="Kang I."/>
            <person name="Lee K."/>
            <person name="Yang S.J."/>
            <person name="Cho J.C."/>
        </authorList>
    </citation>
    <scope>NUCLEOTIDE SEQUENCE [LARGE SCALE GENOMIC DNA]</scope>
    <source>
        <strain evidence="3 4">IMCC3088</strain>
    </source>
</reference>
<dbReference type="eggNOG" id="COG0604">
    <property type="taxonomic scope" value="Bacteria"/>
</dbReference>
<gene>
    <name evidence="3" type="ORF">IMCC3088_2292</name>
</gene>
<dbReference type="SMART" id="SM00829">
    <property type="entry name" value="PKS_ER"/>
    <property type="match status" value="1"/>
</dbReference>
<dbReference type="EMBL" id="AEIG01000067">
    <property type="protein sequence ID" value="EGG28999.1"/>
    <property type="molecule type" value="Genomic_DNA"/>
</dbReference>
<evidence type="ECO:0000256" key="1">
    <source>
        <dbReference type="ARBA" id="ARBA00022857"/>
    </source>
</evidence>
<organism evidence="3 4">
    <name type="scientific">Aequoribacter fuscus</name>
    <dbReference type="NCBI Taxonomy" id="2518989"/>
    <lineage>
        <taxon>Bacteria</taxon>
        <taxon>Pseudomonadati</taxon>
        <taxon>Pseudomonadota</taxon>
        <taxon>Gammaproteobacteria</taxon>
        <taxon>Cellvibrionales</taxon>
        <taxon>Halieaceae</taxon>
        <taxon>Aequoribacter</taxon>
    </lineage>
</organism>
<proteinExistence type="predicted"/>
<dbReference type="PANTHER" id="PTHR48106:SF18">
    <property type="entry name" value="QUINONE OXIDOREDUCTASE PIG3"/>
    <property type="match status" value="1"/>
</dbReference>
<evidence type="ECO:0000256" key="2">
    <source>
        <dbReference type="ARBA" id="ARBA00023002"/>
    </source>
</evidence>
<evidence type="ECO:0000313" key="3">
    <source>
        <dbReference type="EMBL" id="EGG28999.1"/>
    </source>
</evidence>
<accession>F3L3V0</accession>
<dbReference type="Proteomes" id="UP000005615">
    <property type="component" value="Unassembled WGS sequence"/>
</dbReference>
<dbReference type="PANTHER" id="PTHR48106">
    <property type="entry name" value="QUINONE OXIDOREDUCTASE PIG3-RELATED"/>
    <property type="match status" value="1"/>
</dbReference>
<dbReference type="GO" id="GO:0016651">
    <property type="term" value="F:oxidoreductase activity, acting on NAD(P)H"/>
    <property type="evidence" value="ECO:0007669"/>
    <property type="project" value="TreeGrafter"/>
</dbReference>
<dbReference type="RefSeq" id="WP_009576481.1">
    <property type="nucleotide sequence ID" value="NZ_AEIG01000067.1"/>
</dbReference>
<dbReference type="GO" id="GO:0070402">
    <property type="term" value="F:NADPH binding"/>
    <property type="evidence" value="ECO:0007669"/>
    <property type="project" value="TreeGrafter"/>
</dbReference>
<dbReference type="Gene3D" id="3.40.50.720">
    <property type="entry name" value="NAD(P)-binding Rossmann-like Domain"/>
    <property type="match status" value="1"/>
</dbReference>
<name>F3L3V0_9GAMM</name>
<keyword evidence="4" id="KW-1185">Reference proteome</keyword>
<sequence length="376" mass="39856">MTTGYQLKSLLTAEGEASLYFEAKDFSDLASDQVLIQVEAAPINPSDLALLTAPMDLESLTSSGSGYETKISAKAKPGAVQFFAARLGMALTTGNEGAGTVIAAGDSEAAQALLGKKVGAFGGGMYAQYRVANVMECLPLPEGASAEQGASSFVNPMTALGMIETMKMEGHSAIIHTAAASNLGQMLNRLCLADGIPLICVVRSETQKTLLESQGAQCVLNSQDPNFFADLTDACDRYHATLAFDATGGGTLGSTLLNGMEAAAARHLTEYNRYGSDRFKQLYIYGGLDVSPTTLHRGFGFAWSINGWLLPQFLGRAGIEVMMRMRARVAAELTTSFASHYAHRVSLPEALSLDLVREYASQATGVKTLIQPTHEG</sequence>
<comment type="caution">
    <text evidence="3">The sequence shown here is derived from an EMBL/GenBank/DDBJ whole genome shotgun (WGS) entry which is preliminary data.</text>
</comment>
<dbReference type="STRING" id="2518989.IMCC3088_2292"/>
<keyword evidence="2" id="KW-0560">Oxidoreductase</keyword>
<dbReference type="InterPro" id="IPR020843">
    <property type="entry name" value="ER"/>
</dbReference>